<keyword evidence="1" id="KW-0175">Coiled coil</keyword>
<reference evidence="3 4" key="1">
    <citation type="submission" date="2018-02" db="EMBL/GenBank/DDBJ databases">
        <title>Subsurface microbial communities from deep shales in Ohio and West Virginia, USA.</title>
        <authorList>
            <person name="Wrighton K."/>
        </authorList>
    </citation>
    <scope>NUCLEOTIDE SEQUENCE [LARGE SCALE GENOMIC DNA]</scope>
    <source>
        <strain evidence="3 4">OWC-DMM</strain>
    </source>
</reference>
<evidence type="ECO:0000313" key="4">
    <source>
        <dbReference type="Proteomes" id="UP000240010"/>
    </source>
</evidence>
<feature type="signal peptide" evidence="2">
    <location>
        <begin position="1"/>
        <end position="24"/>
    </location>
</feature>
<sequence length="170" mass="18273">MKLLKSAVVATTLALSLGSFSATADTCLGMACMYNRMTPIEGIEATLGQVAEALNAIQVRNSGGAADTGKAGDDVIISNIKDALKLSKEINANDKLDRNRNRANDYLKKARAAVQEGDLTKATEDLKEAERRFSDLKGMIDLTQADRVSQQTNLLNRIMDTPDKAAGARK</sequence>
<organism evidence="3 4">
    <name type="scientific">Methylobacter tundripaludum</name>
    <dbReference type="NCBI Taxonomy" id="173365"/>
    <lineage>
        <taxon>Bacteria</taxon>
        <taxon>Pseudomonadati</taxon>
        <taxon>Pseudomonadota</taxon>
        <taxon>Gammaproteobacteria</taxon>
        <taxon>Methylococcales</taxon>
        <taxon>Methylococcaceae</taxon>
        <taxon>Methylobacter</taxon>
    </lineage>
</organism>
<dbReference type="EMBL" id="PTIZ01000002">
    <property type="protein sequence ID" value="PPK76954.1"/>
    <property type="molecule type" value="Genomic_DNA"/>
</dbReference>
<dbReference type="Proteomes" id="UP000240010">
    <property type="component" value="Unassembled WGS sequence"/>
</dbReference>
<keyword evidence="2" id="KW-0732">Signal</keyword>
<evidence type="ECO:0000256" key="2">
    <source>
        <dbReference type="SAM" id="SignalP"/>
    </source>
</evidence>
<evidence type="ECO:0000313" key="3">
    <source>
        <dbReference type="EMBL" id="PPK76954.1"/>
    </source>
</evidence>
<name>A0A2S6HHJ3_9GAMM</name>
<comment type="caution">
    <text evidence="3">The sequence shown here is derived from an EMBL/GenBank/DDBJ whole genome shotgun (WGS) entry which is preliminary data.</text>
</comment>
<evidence type="ECO:0008006" key="5">
    <source>
        <dbReference type="Google" id="ProtNLM"/>
    </source>
</evidence>
<gene>
    <name evidence="3" type="ORF">B0F87_10258</name>
</gene>
<accession>A0A2S6HHJ3</accession>
<proteinExistence type="predicted"/>
<evidence type="ECO:0000256" key="1">
    <source>
        <dbReference type="SAM" id="Coils"/>
    </source>
</evidence>
<feature type="chain" id="PRO_5015460189" description="DUF4398 domain-containing protein" evidence="2">
    <location>
        <begin position="25"/>
        <end position="170"/>
    </location>
</feature>
<dbReference type="RefSeq" id="WP_104427732.1">
    <property type="nucleotide sequence ID" value="NZ_PTIZ01000002.1"/>
</dbReference>
<dbReference type="AlphaFoldDB" id="A0A2S6HHJ3"/>
<feature type="coiled-coil region" evidence="1">
    <location>
        <begin position="93"/>
        <end position="146"/>
    </location>
</feature>
<protein>
    <recommendedName>
        <fullName evidence="5">DUF4398 domain-containing protein</fullName>
    </recommendedName>
</protein>